<reference evidence="16" key="1">
    <citation type="submission" date="2021-04" db="EMBL/GenBank/DDBJ databases">
        <authorList>
            <person name="Chebbi M.A.C M."/>
        </authorList>
    </citation>
    <scope>NUCLEOTIDE SEQUENCE</scope>
</reference>
<keyword evidence="3" id="KW-0597">Phosphoprotein</keyword>
<dbReference type="Pfam" id="PF03372">
    <property type="entry name" value="Exo_endo_phos"/>
    <property type="match status" value="1"/>
</dbReference>
<dbReference type="GO" id="GO:0004535">
    <property type="term" value="F:poly(A)-specific ribonuclease activity"/>
    <property type="evidence" value="ECO:0007669"/>
    <property type="project" value="UniProtKB-ARBA"/>
</dbReference>
<dbReference type="Gene3D" id="3.60.10.10">
    <property type="entry name" value="Endonuclease/exonuclease/phosphatase"/>
    <property type="match status" value="1"/>
</dbReference>
<feature type="domain" description="Endonuclease/exonuclease/phosphatase" evidence="14">
    <location>
        <begin position="297"/>
        <end position="602"/>
    </location>
</feature>
<keyword evidence="9" id="KW-0460">Magnesium</keyword>
<evidence type="ECO:0000256" key="6">
    <source>
        <dbReference type="ARBA" id="ARBA00022723"/>
    </source>
</evidence>
<dbReference type="InterPro" id="IPR005135">
    <property type="entry name" value="Endo/exonuclease/phosphatase"/>
</dbReference>
<dbReference type="FunFam" id="3.60.10.10:FF:000018">
    <property type="entry name" value="2',5'-phosphodiesterase 12"/>
    <property type="match status" value="1"/>
</dbReference>
<keyword evidence="17" id="KW-1185">Reference proteome</keyword>
<dbReference type="InterPro" id="IPR048821">
    <property type="entry name" value="PDE12-like_N"/>
</dbReference>
<keyword evidence="4" id="KW-0507">mRNA processing</keyword>
<evidence type="ECO:0000256" key="2">
    <source>
        <dbReference type="ARBA" id="ARBA00004305"/>
    </source>
</evidence>
<comment type="caution">
    <text evidence="16">The sequence shown here is derived from an EMBL/GenBank/DDBJ whole genome shotgun (WGS) entry which is preliminary data.</text>
</comment>
<gene>
    <name evidence="16" type="ORF">HICCMSTLAB_LOCUS8581</name>
</gene>
<evidence type="ECO:0000256" key="7">
    <source>
        <dbReference type="ARBA" id="ARBA00022801"/>
    </source>
</evidence>
<evidence type="ECO:0000313" key="16">
    <source>
        <dbReference type="EMBL" id="CAG5097179.1"/>
    </source>
</evidence>
<evidence type="ECO:0000256" key="4">
    <source>
        <dbReference type="ARBA" id="ARBA00022664"/>
    </source>
</evidence>
<accession>A0A8J2HHV9</accession>
<keyword evidence="8" id="KW-0269">Exonuclease</keyword>
<dbReference type="Proteomes" id="UP000786811">
    <property type="component" value="Unassembled WGS sequence"/>
</dbReference>
<dbReference type="AlphaFoldDB" id="A0A8J2HHV9"/>
<keyword evidence="11" id="KW-0496">Mitochondrion</keyword>
<evidence type="ECO:0000256" key="1">
    <source>
        <dbReference type="ARBA" id="ARBA00001946"/>
    </source>
</evidence>
<dbReference type="SUPFAM" id="SSF56219">
    <property type="entry name" value="DNase I-like"/>
    <property type="match status" value="1"/>
</dbReference>
<evidence type="ECO:0000256" key="3">
    <source>
        <dbReference type="ARBA" id="ARBA00022553"/>
    </source>
</evidence>
<organism evidence="16 17">
    <name type="scientific">Cotesia congregata</name>
    <name type="common">Parasitoid wasp</name>
    <name type="synonym">Apanteles congregatus</name>
    <dbReference type="NCBI Taxonomy" id="51543"/>
    <lineage>
        <taxon>Eukaryota</taxon>
        <taxon>Metazoa</taxon>
        <taxon>Ecdysozoa</taxon>
        <taxon>Arthropoda</taxon>
        <taxon>Hexapoda</taxon>
        <taxon>Insecta</taxon>
        <taxon>Pterygota</taxon>
        <taxon>Neoptera</taxon>
        <taxon>Endopterygota</taxon>
        <taxon>Hymenoptera</taxon>
        <taxon>Apocrita</taxon>
        <taxon>Ichneumonoidea</taxon>
        <taxon>Braconidae</taxon>
        <taxon>Microgastrinae</taxon>
        <taxon>Cotesia</taxon>
    </lineage>
</organism>
<proteinExistence type="predicted"/>
<evidence type="ECO:0000256" key="11">
    <source>
        <dbReference type="ARBA" id="ARBA00023128"/>
    </source>
</evidence>
<dbReference type="EMBL" id="CAJNRD030001121">
    <property type="protein sequence ID" value="CAG5097179.1"/>
    <property type="molecule type" value="Genomic_DNA"/>
</dbReference>
<dbReference type="InterPro" id="IPR036691">
    <property type="entry name" value="Endo/exonu/phosph_ase_sf"/>
</dbReference>
<keyword evidence="7" id="KW-0378">Hydrolase</keyword>
<keyword evidence="10" id="KW-0809">Transit peptide</keyword>
<dbReference type="OrthoDB" id="412787at2759"/>
<dbReference type="GO" id="GO:0005759">
    <property type="term" value="C:mitochondrial matrix"/>
    <property type="evidence" value="ECO:0007669"/>
    <property type="project" value="UniProtKB-SubCell"/>
</dbReference>
<evidence type="ECO:0000256" key="12">
    <source>
        <dbReference type="ARBA" id="ARBA00072755"/>
    </source>
</evidence>
<evidence type="ECO:0000256" key="8">
    <source>
        <dbReference type="ARBA" id="ARBA00022839"/>
    </source>
</evidence>
<comment type="subcellular location">
    <subcellularLocation>
        <location evidence="2">Mitochondrion matrix</location>
    </subcellularLocation>
</comment>
<dbReference type="PANTHER" id="PTHR12121">
    <property type="entry name" value="CARBON CATABOLITE REPRESSOR PROTEIN 4"/>
    <property type="match status" value="1"/>
</dbReference>
<dbReference type="InterPro" id="IPR050410">
    <property type="entry name" value="CCR4/nocturin_mRNA_transcr"/>
</dbReference>
<evidence type="ECO:0000256" key="9">
    <source>
        <dbReference type="ARBA" id="ARBA00022842"/>
    </source>
</evidence>
<comment type="cofactor">
    <cofactor evidence="1">
        <name>Mg(2+)</name>
        <dbReference type="ChEBI" id="CHEBI:18420"/>
    </cofactor>
</comment>
<dbReference type="GO" id="GO:0046872">
    <property type="term" value="F:metal ion binding"/>
    <property type="evidence" value="ECO:0007669"/>
    <property type="project" value="UniProtKB-KW"/>
</dbReference>
<evidence type="ECO:0000256" key="10">
    <source>
        <dbReference type="ARBA" id="ARBA00022946"/>
    </source>
</evidence>
<protein>
    <recommendedName>
        <fullName evidence="12">2',5'-phosphodiesterase 12</fullName>
    </recommendedName>
    <alternativeName>
        <fullName evidence="13">Mitochondrial deadenylase</fullName>
    </alternativeName>
</protein>
<sequence>MQVLNRCVNINYQLNFPILINIKTLFVGQLSSKGVVGPGNTKTFYKMHEAYIRYTSGTEVFDFTFRFSRPDLNIDKQLNFSRKVSENVETFLSRVSSNVTKHMTTKAKKKAKKAKVAPGEEEIKVDHVKEGNIYLSKGDSKLNLDEPCTNFLTDPSELKLVVFDQKYDVKLNAPWIIKMKLPSCLLANFPVYPSEFESMYVDRGLSVFTWHKSVYDEKMKLSWKLIGEGFLYKPSAEDIGSKLKVKCLPRNDRLEGSETEVDSDTLVEAGPGECPFETRHKFTSNKLSGDSFRVTSYNLLADTYADSEYSRAVLFPYCPPYALNIDYRKLLIIKELIGYNSDIMCLQEVDKKIYDNDFLPSLSSVNFDGVFNAKRTTSEGQATLYDTKRFEMLSYKGISMADGIEKNLIFKKTWDKITNENARVRFKDRSTSVLIVTLRSRDNPKEILVVGNTHLYFHPDADHIRLLQAYFALTSCQATADEIRQQYPEHNVTVMLCGDFNSTPVDGVYEFITKNAIPETHKDWTSNSEQVVENVSISHDLALQSACGTPEYTNFTVGFADCLDYIFYETNKLEVSQVIPMPSKEELLLNQAIPSVVFPSDHIAICADLKWHSPSSSVSQ</sequence>
<dbReference type="GO" id="GO:0006397">
    <property type="term" value="P:mRNA processing"/>
    <property type="evidence" value="ECO:0007669"/>
    <property type="project" value="UniProtKB-KW"/>
</dbReference>
<feature type="domain" description="2',5'-phosphodiesterase 12-like N-terminal" evidence="15">
    <location>
        <begin position="174"/>
        <end position="268"/>
    </location>
</feature>
<dbReference type="PANTHER" id="PTHR12121:SF37">
    <property type="entry name" value="2',5'-PHOSPHODIESTERASE 12"/>
    <property type="match status" value="1"/>
</dbReference>
<evidence type="ECO:0000256" key="5">
    <source>
        <dbReference type="ARBA" id="ARBA00022722"/>
    </source>
</evidence>
<evidence type="ECO:0000313" key="17">
    <source>
        <dbReference type="Proteomes" id="UP000786811"/>
    </source>
</evidence>
<evidence type="ECO:0000259" key="14">
    <source>
        <dbReference type="Pfam" id="PF03372"/>
    </source>
</evidence>
<evidence type="ECO:0000259" key="15">
    <source>
        <dbReference type="Pfam" id="PF21171"/>
    </source>
</evidence>
<evidence type="ECO:0000256" key="13">
    <source>
        <dbReference type="ARBA" id="ARBA00083541"/>
    </source>
</evidence>
<dbReference type="Pfam" id="PF21171">
    <property type="entry name" value="PDE12-like_N"/>
    <property type="match status" value="1"/>
</dbReference>
<name>A0A8J2HHV9_COTCN</name>
<keyword evidence="5" id="KW-0540">Nuclease</keyword>
<keyword evidence="6" id="KW-0479">Metal-binding</keyword>
<dbReference type="GO" id="GO:0000288">
    <property type="term" value="P:nuclear-transcribed mRNA catabolic process, deadenylation-dependent decay"/>
    <property type="evidence" value="ECO:0007669"/>
    <property type="project" value="TreeGrafter"/>
</dbReference>